<keyword evidence="4" id="KW-0233">DNA recombination</keyword>
<keyword evidence="9" id="KW-1185">Reference proteome</keyword>
<dbReference type="RefSeq" id="WP_055674044.1">
    <property type="nucleotide sequence ID" value="NZ_CXWD01000034.1"/>
</dbReference>
<evidence type="ECO:0000313" key="9">
    <source>
        <dbReference type="Proteomes" id="UP000053235"/>
    </source>
</evidence>
<evidence type="ECO:0000256" key="5">
    <source>
        <dbReference type="PROSITE-ProRule" id="PRU01248"/>
    </source>
</evidence>
<dbReference type="InterPro" id="IPR002104">
    <property type="entry name" value="Integrase_catalytic"/>
</dbReference>
<dbReference type="Gene3D" id="1.10.150.130">
    <property type="match status" value="1"/>
</dbReference>
<accession>A0A0M7ASI2</accession>
<dbReference type="AlphaFoldDB" id="A0A0M7ASI2"/>
<dbReference type="InterPro" id="IPR004107">
    <property type="entry name" value="Integrase_SAM-like_N"/>
</dbReference>
<name>A0A0M7ASI2_9HYPH</name>
<dbReference type="PROSITE" id="PS51898">
    <property type="entry name" value="TYR_RECOMBINASE"/>
    <property type="match status" value="1"/>
</dbReference>
<keyword evidence="2" id="KW-0229">DNA integration</keyword>
<dbReference type="GO" id="GO:0003677">
    <property type="term" value="F:DNA binding"/>
    <property type="evidence" value="ECO:0007669"/>
    <property type="project" value="UniProtKB-UniRule"/>
</dbReference>
<dbReference type="InterPro" id="IPR011010">
    <property type="entry name" value="DNA_brk_join_enz"/>
</dbReference>
<dbReference type="SUPFAM" id="SSF56349">
    <property type="entry name" value="DNA breaking-rejoining enzymes"/>
    <property type="match status" value="1"/>
</dbReference>
<sequence length="312" mass="35436">MTNNKTISDACKAWIKRCERDELERATLRSYRNHVDHHIEPAIGDRELSSLTRSHVRDFMDDMLDKNSRAITDKVLRSLRSALNEALDREWIDNNVALSVKLRRASRNAPDRIIPTKAEIKAMLETVPDKQRPLITTAIYTGMRMSELRGLRWEDVDFQKSIIRVRQRADRFNQIGKPKSKSGRRDIPMAPSVKKVLMSWKADCPTGDLDLVFPNGVGNVESPSNISNRVLYPLLKDADIVTAEGKPKFSFHALRHAAASLYIEQGWPAKKIQTLLGHASITMTFDVYGHLFDNAEDDVELFAKLEADLEAA</sequence>
<dbReference type="GO" id="GO:0006310">
    <property type="term" value="P:DNA recombination"/>
    <property type="evidence" value="ECO:0007669"/>
    <property type="project" value="UniProtKB-KW"/>
</dbReference>
<dbReference type="PANTHER" id="PTHR30349">
    <property type="entry name" value="PHAGE INTEGRASE-RELATED"/>
    <property type="match status" value="1"/>
</dbReference>
<evidence type="ECO:0000259" key="6">
    <source>
        <dbReference type="PROSITE" id="PS51898"/>
    </source>
</evidence>
<protein>
    <submittedName>
        <fullName evidence="8">Integrase</fullName>
    </submittedName>
</protein>
<evidence type="ECO:0000256" key="3">
    <source>
        <dbReference type="ARBA" id="ARBA00023125"/>
    </source>
</evidence>
<evidence type="ECO:0000256" key="2">
    <source>
        <dbReference type="ARBA" id="ARBA00022908"/>
    </source>
</evidence>
<dbReference type="Gene3D" id="1.10.443.10">
    <property type="entry name" value="Intergrase catalytic core"/>
    <property type="match status" value="1"/>
</dbReference>
<dbReference type="Pfam" id="PF00589">
    <property type="entry name" value="Phage_integrase"/>
    <property type="match status" value="1"/>
</dbReference>
<evidence type="ECO:0000256" key="4">
    <source>
        <dbReference type="ARBA" id="ARBA00023172"/>
    </source>
</evidence>
<keyword evidence="3 5" id="KW-0238">DNA-binding</keyword>
<dbReference type="PROSITE" id="PS51900">
    <property type="entry name" value="CB"/>
    <property type="match status" value="1"/>
</dbReference>
<dbReference type="CDD" id="cd01189">
    <property type="entry name" value="INT_ICEBs1_C_like"/>
    <property type="match status" value="1"/>
</dbReference>
<dbReference type="InterPro" id="IPR050090">
    <property type="entry name" value="Tyrosine_recombinase_XerCD"/>
</dbReference>
<dbReference type="InterPro" id="IPR013762">
    <property type="entry name" value="Integrase-like_cat_sf"/>
</dbReference>
<dbReference type="InterPro" id="IPR010998">
    <property type="entry name" value="Integrase_recombinase_N"/>
</dbReference>
<evidence type="ECO:0000259" key="7">
    <source>
        <dbReference type="PROSITE" id="PS51900"/>
    </source>
</evidence>
<evidence type="ECO:0000313" key="8">
    <source>
        <dbReference type="EMBL" id="CTQ77412.1"/>
    </source>
</evidence>
<reference evidence="9" key="1">
    <citation type="submission" date="2015-07" db="EMBL/GenBank/DDBJ databases">
        <authorList>
            <person name="Rodrigo-Torres Lidia"/>
            <person name="Arahal R.David."/>
        </authorList>
    </citation>
    <scope>NUCLEOTIDE SEQUENCE [LARGE SCALE GENOMIC DNA]</scope>
    <source>
        <strain evidence="9">CECT 5112</strain>
    </source>
</reference>
<dbReference type="Pfam" id="PF14659">
    <property type="entry name" value="Phage_int_SAM_3"/>
    <property type="match status" value="1"/>
</dbReference>
<dbReference type="PANTHER" id="PTHR30349:SF64">
    <property type="entry name" value="PROPHAGE INTEGRASE INTD-RELATED"/>
    <property type="match status" value="1"/>
</dbReference>
<organism evidence="8 9">
    <name type="scientific">Roseibium alexandrii</name>
    <dbReference type="NCBI Taxonomy" id="388408"/>
    <lineage>
        <taxon>Bacteria</taxon>
        <taxon>Pseudomonadati</taxon>
        <taxon>Pseudomonadota</taxon>
        <taxon>Alphaproteobacteria</taxon>
        <taxon>Hyphomicrobiales</taxon>
        <taxon>Stappiaceae</taxon>
        <taxon>Roseibium</taxon>
    </lineage>
</organism>
<dbReference type="STRING" id="388408.LAX5112_04901"/>
<dbReference type="GO" id="GO:0015074">
    <property type="term" value="P:DNA integration"/>
    <property type="evidence" value="ECO:0007669"/>
    <property type="project" value="UniProtKB-KW"/>
</dbReference>
<evidence type="ECO:0000256" key="1">
    <source>
        <dbReference type="ARBA" id="ARBA00008857"/>
    </source>
</evidence>
<dbReference type="InterPro" id="IPR044068">
    <property type="entry name" value="CB"/>
</dbReference>
<gene>
    <name evidence="8" type="primary">Int-Tn</name>
    <name evidence="8" type="ORF">LAX5112_04901</name>
</gene>
<dbReference type="Proteomes" id="UP000053235">
    <property type="component" value="Unassembled WGS sequence"/>
</dbReference>
<feature type="domain" description="Tyr recombinase" evidence="6">
    <location>
        <begin position="110"/>
        <end position="303"/>
    </location>
</feature>
<dbReference type="OrthoDB" id="9785687at2"/>
<dbReference type="EMBL" id="CXWD01000034">
    <property type="protein sequence ID" value="CTQ77412.1"/>
    <property type="molecule type" value="Genomic_DNA"/>
</dbReference>
<comment type="similarity">
    <text evidence="1">Belongs to the 'phage' integrase family.</text>
</comment>
<proteinExistence type="inferred from homology"/>
<feature type="domain" description="Core-binding (CB)" evidence="7">
    <location>
        <begin position="5"/>
        <end position="87"/>
    </location>
</feature>